<evidence type="ECO:0000313" key="2">
    <source>
        <dbReference type="Proteomes" id="UP000309984"/>
    </source>
</evidence>
<sequence>MTDAAENTAGKKGLLAGIGLALAGLAHFVKPDLFRGIVTMAFPSDIDKHLQINGSIETALGVGLIVPQTRKLATIGVIGYGLYLAANVFRNR</sequence>
<gene>
    <name evidence="1" type="ORF">C1S79_23475</name>
</gene>
<keyword evidence="2" id="KW-1185">Reference proteome</keyword>
<name>A0A7I7ZTJ1_9MYCO</name>
<evidence type="ECO:0000313" key="1">
    <source>
        <dbReference type="EMBL" id="TLH62905.1"/>
    </source>
</evidence>
<dbReference type="Proteomes" id="UP000309984">
    <property type="component" value="Unassembled WGS sequence"/>
</dbReference>
<dbReference type="RefSeq" id="WP_138250716.1">
    <property type="nucleotide sequence ID" value="NZ_AP022616.1"/>
</dbReference>
<dbReference type="AlphaFoldDB" id="A0A7I7ZTJ1"/>
<organism evidence="1 2">
    <name type="scientific">Mycolicibacterium phocaicum</name>
    <dbReference type="NCBI Taxonomy" id="319706"/>
    <lineage>
        <taxon>Bacteria</taxon>
        <taxon>Bacillati</taxon>
        <taxon>Actinomycetota</taxon>
        <taxon>Actinomycetes</taxon>
        <taxon>Mycobacteriales</taxon>
        <taxon>Mycobacteriaceae</taxon>
        <taxon>Mycolicibacterium</taxon>
    </lineage>
</organism>
<comment type="caution">
    <text evidence="1">The sequence shown here is derived from an EMBL/GenBank/DDBJ whole genome shotgun (WGS) entry which is preliminary data.</text>
</comment>
<dbReference type="EMBL" id="POTM01000053">
    <property type="protein sequence ID" value="TLH62905.1"/>
    <property type="molecule type" value="Genomic_DNA"/>
</dbReference>
<protein>
    <submittedName>
        <fullName evidence="1">Uncharacterized protein</fullName>
    </submittedName>
</protein>
<reference evidence="1 2" key="1">
    <citation type="submission" date="2018-01" db="EMBL/GenBank/DDBJ databases">
        <title>Comparative genomics of Mycobacterium mucogenicum and Mycobacterium neoaurum clade members emphasizing tRNA and non-coding RNA.</title>
        <authorList>
            <person name="Behra P.R.K."/>
            <person name="Pettersson B.M.F."/>
            <person name="Das S."/>
            <person name="Dasgupta S."/>
            <person name="Kirsebom L.A."/>
        </authorList>
    </citation>
    <scope>NUCLEOTIDE SEQUENCE [LARGE SCALE GENOMIC DNA]</scope>
    <source>
        <strain evidence="1 2">DSM 45104</strain>
    </source>
</reference>
<accession>A0A7I7ZTJ1</accession>
<proteinExistence type="predicted"/>